<keyword evidence="2" id="KW-1185">Reference proteome</keyword>
<organism evidence="1 2">
    <name type="scientific">Paenibacillus vini</name>
    <dbReference type="NCBI Taxonomy" id="1476024"/>
    <lineage>
        <taxon>Bacteria</taxon>
        <taxon>Bacillati</taxon>
        <taxon>Bacillota</taxon>
        <taxon>Bacilli</taxon>
        <taxon>Bacillales</taxon>
        <taxon>Paenibacillaceae</taxon>
        <taxon>Paenibacillus</taxon>
    </lineage>
</organism>
<comment type="caution">
    <text evidence="1">The sequence shown here is derived from an EMBL/GenBank/DDBJ whole genome shotgun (WGS) entry which is preliminary data.</text>
</comment>
<protein>
    <recommendedName>
        <fullName evidence="3">MBL fold metallo-hydrolase</fullName>
    </recommendedName>
</protein>
<dbReference type="Proteomes" id="UP000679992">
    <property type="component" value="Unassembled WGS sequence"/>
</dbReference>
<name>A0ABQ4MGV6_9BACL</name>
<evidence type="ECO:0000313" key="1">
    <source>
        <dbReference type="EMBL" id="GIP55213.1"/>
    </source>
</evidence>
<accession>A0ABQ4MGV6</accession>
<evidence type="ECO:0000313" key="2">
    <source>
        <dbReference type="Proteomes" id="UP000679992"/>
    </source>
</evidence>
<proteinExistence type="predicted"/>
<gene>
    <name evidence="1" type="ORF">J42TS3_42480</name>
</gene>
<reference evidence="1 2" key="1">
    <citation type="submission" date="2021-03" db="EMBL/GenBank/DDBJ databases">
        <title>Antimicrobial resistance genes in bacteria isolated from Japanese honey, and their potential for conferring macrolide and lincosamide resistance in the American foulbrood pathogen Paenibacillus larvae.</title>
        <authorList>
            <person name="Okamoto M."/>
            <person name="Kumagai M."/>
            <person name="Kanamori H."/>
            <person name="Takamatsu D."/>
        </authorList>
    </citation>
    <scope>NUCLEOTIDE SEQUENCE [LARGE SCALE GENOMIC DNA]</scope>
    <source>
        <strain evidence="1 2">J42TS3</strain>
    </source>
</reference>
<sequence>MAKRKKLRVVAHYMMDGDKRVLIDPYKTDLPDRCKLFLAEIFTGRNRKL</sequence>
<dbReference type="RefSeq" id="WP_213656247.1">
    <property type="nucleotide sequence ID" value="NZ_BOSL01000016.1"/>
</dbReference>
<evidence type="ECO:0008006" key="3">
    <source>
        <dbReference type="Google" id="ProtNLM"/>
    </source>
</evidence>
<dbReference type="EMBL" id="BOSL01000016">
    <property type="protein sequence ID" value="GIP55213.1"/>
    <property type="molecule type" value="Genomic_DNA"/>
</dbReference>